<evidence type="ECO:0000313" key="5">
    <source>
        <dbReference type="Proteomes" id="UP000186804"/>
    </source>
</evidence>
<keyword evidence="5" id="KW-1185">Reference proteome</keyword>
<keyword evidence="3" id="KW-1133">Transmembrane helix</keyword>
<dbReference type="VEuPathDB" id="CryptoDB:cand_017160"/>
<organism evidence="4 5">
    <name type="scientific">Cryptosporidium andersoni</name>
    <dbReference type="NCBI Taxonomy" id="117008"/>
    <lineage>
        <taxon>Eukaryota</taxon>
        <taxon>Sar</taxon>
        <taxon>Alveolata</taxon>
        <taxon>Apicomplexa</taxon>
        <taxon>Conoidasida</taxon>
        <taxon>Coccidia</taxon>
        <taxon>Eucoccidiorida</taxon>
        <taxon>Eimeriorina</taxon>
        <taxon>Cryptosporidiidae</taxon>
        <taxon>Cryptosporidium</taxon>
    </lineage>
</organism>
<keyword evidence="1" id="KW-0175">Coiled coil</keyword>
<dbReference type="AlphaFoldDB" id="A0A1J4MWV9"/>
<proteinExistence type="predicted"/>
<feature type="region of interest" description="Disordered" evidence="2">
    <location>
        <begin position="581"/>
        <end position="622"/>
    </location>
</feature>
<feature type="transmembrane region" description="Helical" evidence="3">
    <location>
        <begin position="128"/>
        <end position="148"/>
    </location>
</feature>
<sequence>MLIFSQFTRPLILTTLLPCIIISILEIYYVTHKNITWKIFERIILDSPNWWIFGIPLSGYALIWEISLLVTAGLSYKEQLGMNEKEFQGYSELQKYPNSEKYQDLYRGDYDVNSMTSWIDSISIWNRLTFLMVNIATYINFYLIFLMYFQFQTYSILTLVNFCLFFIIFILNWYPGLLSNFMEGLKLTGICFIISLILILCMYFSNLESQNSITPFIAENLNIPVLSKEEDELNRRIIKRFIESGGIFYGMYGSPSTTINEMIWGKSSMQLLKDTKSYVECNFAVFHNKEWKTCIENHIDSYPSWVVGDRKITGIVKPQIIAFEINLDLEKMRREVLIYLSSDQSVQNDDSLQKEIANSVDDSVIENDEETDLNKDDTDYDDNVEKSNFYGEKGKYKKKDKKYREDKKNVNLMNIENLYDQPLLRGITSIKESLKSEEPEDITTLIEPPDEIDDRLQGMKEEVRQVRSIEEKNKEVELLKKELEEQRAIELELEEDIEKDENIGDKEQNLTNILENKPTDLLLNSKVQDNNLSKLYDSTNIDELNLKKEHSEIDKSKTQNTEVNLKPESRSDLELWKSSHPIKESNVNTQDFSKKNKEFPSQLNIKSEENNETDTSNRDEIKENNISELKQDVQLSNTTTKHNLILNNSIDGIQQRDGDNVVSGFDRGNLN</sequence>
<evidence type="ECO:0000313" key="4">
    <source>
        <dbReference type="EMBL" id="OII77556.1"/>
    </source>
</evidence>
<dbReference type="RefSeq" id="XP_067069402.1">
    <property type="nucleotide sequence ID" value="XM_067211950.1"/>
</dbReference>
<gene>
    <name evidence="4" type="ORF">cand_017160</name>
</gene>
<reference evidence="4 5" key="1">
    <citation type="submission" date="2016-10" db="EMBL/GenBank/DDBJ databases">
        <title>Reductive evolution of mitochondrial metabolism and differential evolution of invasion-related proteins in Cryptosporidium.</title>
        <authorList>
            <person name="Liu S."/>
            <person name="Roellig D.M."/>
            <person name="Guo Y."/>
            <person name="Li N."/>
            <person name="Frace M.A."/>
            <person name="Tang K."/>
            <person name="Zhang L."/>
            <person name="Feng Y."/>
            <person name="Xiao L."/>
        </authorList>
    </citation>
    <scope>NUCLEOTIDE SEQUENCE [LARGE SCALE GENOMIC DNA]</scope>
    <source>
        <strain evidence="4">30847</strain>
    </source>
</reference>
<dbReference type="EMBL" id="LRBS01000034">
    <property type="protein sequence ID" value="OII77556.1"/>
    <property type="molecule type" value="Genomic_DNA"/>
</dbReference>
<protein>
    <submittedName>
        <fullName evidence="4">Uncharacterized protein</fullName>
    </submittedName>
</protein>
<comment type="caution">
    <text evidence="4">The sequence shown here is derived from an EMBL/GenBank/DDBJ whole genome shotgun (WGS) entry which is preliminary data.</text>
</comment>
<dbReference type="Proteomes" id="UP000186804">
    <property type="component" value="Unassembled WGS sequence"/>
</dbReference>
<dbReference type="OrthoDB" id="343052at2759"/>
<feature type="transmembrane region" description="Helical" evidence="3">
    <location>
        <begin position="154"/>
        <end position="175"/>
    </location>
</feature>
<keyword evidence="3" id="KW-0472">Membrane</keyword>
<name>A0A1J4MWV9_9CRYT</name>
<feature type="transmembrane region" description="Helical" evidence="3">
    <location>
        <begin position="12"/>
        <end position="30"/>
    </location>
</feature>
<feature type="coiled-coil region" evidence="1">
    <location>
        <begin position="459"/>
        <end position="500"/>
    </location>
</feature>
<evidence type="ECO:0000256" key="1">
    <source>
        <dbReference type="SAM" id="Coils"/>
    </source>
</evidence>
<accession>A0A1J4MWV9</accession>
<keyword evidence="3" id="KW-0812">Transmembrane</keyword>
<feature type="region of interest" description="Disordered" evidence="2">
    <location>
        <begin position="553"/>
        <end position="572"/>
    </location>
</feature>
<feature type="region of interest" description="Disordered" evidence="2">
    <location>
        <begin position="357"/>
        <end position="386"/>
    </location>
</feature>
<evidence type="ECO:0000256" key="2">
    <source>
        <dbReference type="SAM" id="MobiDB-lite"/>
    </source>
</evidence>
<dbReference type="GeneID" id="92365901"/>
<feature type="transmembrane region" description="Helical" evidence="3">
    <location>
        <begin position="50"/>
        <end position="76"/>
    </location>
</feature>
<evidence type="ECO:0000256" key="3">
    <source>
        <dbReference type="SAM" id="Phobius"/>
    </source>
</evidence>
<feature type="transmembrane region" description="Helical" evidence="3">
    <location>
        <begin position="187"/>
        <end position="205"/>
    </location>
</feature>